<evidence type="ECO:0000256" key="6">
    <source>
        <dbReference type="HAMAP-Rule" id="MF_01274"/>
    </source>
</evidence>
<comment type="subunit">
    <text evidence="6">Homodimer.</text>
</comment>
<keyword evidence="8" id="KW-1185">Reference proteome</keyword>
<dbReference type="HAMAP" id="MF_01274">
    <property type="entry name" value="Pantothen_kinase_3"/>
    <property type="match status" value="1"/>
</dbReference>
<dbReference type="Pfam" id="PF03309">
    <property type="entry name" value="Pan_kinase"/>
    <property type="match status" value="1"/>
</dbReference>
<evidence type="ECO:0000313" key="7">
    <source>
        <dbReference type="EMBL" id="QXT39167.1"/>
    </source>
</evidence>
<dbReference type="NCBIfam" id="NF009855">
    <property type="entry name" value="PRK13321.1"/>
    <property type="match status" value="1"/>
</dbReference>
<dbReference type="NCBIfam" id="TIGR00671">
    <property type="entry name" value="baf"/>
    <property type="match status" value="1"/>
</dbReference>
<dbReference type="CDD" id="cd24015">
    <property type="entry name" value="ASKHA_NBD_PanK-III"/>
    <property type="match status" value="1"/>
</dbReference>
<dbReference type="UniPathway" id="UPA00241">
    <property type="reaction ID" value="UER00352"/>
</dbReference>
<comment type="pathway">
    <text evidence="6">Cofactor biosynthesis; coenzyme A biosynthesis; CoA from (R)-pantothenate: step 1/5.</text>
</comment>
<comment type="caution">
    <text evidence="6">Lacks conserved residue(s) required for the propagation of feature annotation.</text>
</comment>
<feature type="binding site" evidence="6">
    <location>
        <position position="184"/>
    </location>
    <ligand>
        <name>substrate</name>
    </ligand>
</feature>
<feature type="active site" description="Proton acceptor" evidence="6">
    <location>
        <position position="109"/>
    </location>
</feature>
<keyword evidence="6" id="KW-0173">Coenzyme A biosynthesis</keyword>
<dbReference type="PANTHER" id="PTHR34265">
    <property type="entry name" value="TYPE III PANTOTHENATE KINASE"/>
    <property type="match status" value="1"/>
</dbReference>
<dbReference type="GO" id="GO:0005524">
    <property type="term" value="F:ATP binding"/>
    <property type="evidence" value="ECO:0007669"/>
    <property type="project" value="UniProtKB-UniRule"/>
</dbReference>
<evidence type="ECO:0000256" key="4">
    <source>
        <dbReference type="ARBA" id="ARBA00022777"/>
    </source>
</evidence>
<reference evidence="7 8" key="1">
    <citation type="submission" date="2021-07" db="EMBL/GenBank/DDBJ databases">
        <title>A novel Jannaschia species isolated from marine dinoflagellate Ceratoperidinium margalefii.</title>
        <authorList>
            <person name="Jiang Y."/>
            <person name="Li Z."/>
        </authorList>
    </citation>
    <scope>NUCLEOTIDE SEQUENCE [LARGE SCALE GENOMIC DNA]</scope>
    <source>
        <strain evidence="7 8">J12C1-MA-4</strain>
    </source>
</reference>
<evidence type="ECO:0000256" key="3">
    <source>
        <dbReference type="ARBA" id="ARBA00022741"/>
    </source>
</evidence>
<sequence>MLLCIDCGNTNTVFSVWDGTQFIATFRAATEHTRTADQYFVWFSTLMAHEKLAVDVSECIISSTVPRVVFNLRVLCDRYFGTRPLVVGKPECLLPAQARVDDGTIVGPDRLVNTAGAYNRHGGDLIVVDFGTATTFDVVASDGAYIGGVIAPGVNLSLEALHQAAAALPHIDVTKPQAVIGTNTVACMQSGVFWGYIGLVRGICDRIRSEYRETHDRDMRVIGTGGLAPLFSSGDVLFDQIEDDLTMHGLTVIHKYNKDKNPT</sequence>
<dbReference type="PANTHER" id="PTHR34265:SF1">
    <property type="entry name" value="TYPE III PANTOTHENATE KINASE"/>
    <property type="match status" value="1"/>
</dbReference>
<keyword evidence="2 6" id="KW-0808">Transferase</keyword>
<dbReference type="KEGG" id="gce:KYE46_14735"/>
<dbReference type="EMBL" id="CP079194">
    <property type="protein sequence ID" value="QXT39167.1"/>
    <property type="molecule type" value="Genomic_DNA"/>
</dbReference>
<dbReference type="RefSeq" id="WP_219001554.1">
    <property type="nucleotide sequence ID" value="NZ_CP079194.1"/>
</dbReference>
<dbReference type="Proteomes" id="UP000825009">
    <property type="component" value="Chromosome"/>
</dbReference>
<comment type="function">
    <text evidence="6">Catalyzes the phosphorylation of pantothenate (Pan), the first step in CoA biosynthesis.</text>
</comment>
<dbReference type="GO" id="GO:0004594">
    <property type="term" value="F:pantothenate kinase activity"/>
    <property type="evidence" value="ECO:0007669"/>
    <property type="project" value="UniProtKB-UniRule"/>
</dbReference>
<feature type="binding site" evidence="6">
    <location>
        <begin position="107"/>
        <end position="110"/>
    </location>
    <ligand>
        <name>substrate</name>
    </ligand>
</feature>
<name>A0A8F6TWR4_9RHOB</name>
<evidence type="ECO:0000256" key="2">
    <source>
        <dbReference type="ARBA" id="ARBA00022679"/>
    </source>
</evidence>
<keyword evidence="4 6" id="KW-0418">Kinase</keyword>
<evidence type="ECO:0000313" key="8">
    <source>
        <dbReference type="Proteomes" id="UP000825009"/>
    </source>
</evidence>
<feature type="binding site" evidence="6">
    <location>
        <position position="132"/>
    </location>
    <ligand>
        <name>ATP</name>
        <dbReference type="ChEBI" id="CHEBI:30616"/>
    </ligand>
</feature>
<organism evidence="7 8">
    <name type="scientific">Gymnodinialimonas ceratoperidinii</name>
    <dbReference type="NCBI Taxonomy" id="2856823"/>
    <lineage>
        <taxon>Bacteria</taxon>
        <taxon>Pseudomonadati</taxon>
        <taxon>Pseudomonadota</taxon>
        <taxon>Alphaproteobacteria</taxon>
        <taxon>Rhodobacterales</taxon>
        <taxon>Paracoccaceae</taxon>
        <taxon>Gymnodinialimonas</taxon>
    </lineage>
</organism>
<dbReference type="GO" id="GO:0046872">
    <property type="term" value="F:metal ion binding"/>
    <property type="evidence" value="ECO:0007669"/>
    <property type="project" value="UniProtKB-KW"/>
</dbReference>
<keyword evidence="6" id="KW-0479">Metal-binding</keyword>
<keyword evidence="6" id="KW-0963">Cytoplasm</keyword>
<dbReference type="InterPro" id="IPR004619">
    <property type="entry name" value="Type_III_PanK"/>
</dbReference>
<gene>
    <name evidence="6" type="primary">coaX</name>
    <name evidence="7" type="ORF">KYE46_14735</name>
</gene>
<dbReference type="GO" id="GO:0015937">
    <property type="term" value="P:coenzyme A biosynthetic process"/>
    <property type="evidence" value="ECO:0007669"/>
    <property type="project" value="UniProtKB-UniRule"/>
</dbReference>
<dbReference type="NCBIfam" id="NF009844">
    <property type="entry name" value="PRK13318.1-2"/>
    <property type="match status" value="1"/>
</dbReference>
<protein>
    <recommendedName>
        <fullName evidence="6">Type III pantothenate kinase</fullName>
        <ecNumber evidence="6">2.7.1.33</ecNumber>
    </recommendedName>
    <alternativeName>
        <fullName evidence="6">PanK-III</fullName>
    </alternativeName>
    <alternativeName>
        <fullName evidence="6">Pantothenic acid kinase</fullName>
    </alternativeName>
</protein>
<evidence type="ECO:0000256" key="5">
    <source>
        <dbReference type="ARBA" id="ARBA00022840"/>
    </source>
</evidence>
<comment type="cofactor">
    <cofactor evidence="6">
        <name>NH4(+)</name>
        <dbReference type="ChEBI" id="CHEBI:28938"/>
    </cofactor>
    <cofactor evidence="6">
        <name>K(+)</name>
        <dbReference type="ChEBI" id="CHEBI:29103"/>
    </cofactor>
    <text evidence="6">A monovalent cation. Ammonium or potassium.</text>
</comment>
<dbReference type="GO" id="GO:0005737">
    <property type="term" value="C:cytoplasm"/>
    <property type="evidence" value="ECO:0007669"/>
    <property type="project" value="UniProtKB-SubCell"/>
</dbReference>
<feature type="binding site" evidence="6">
    <location>
        <begin position="6"/>
        <end position="13"/>
    </location>
    <ligand>
        <name>ATP</name>
        <dbReference type="ChEBI" id="CHEBI:30616"/>
    </ligand>
</feature>
<proteinExistence type="inferred from homology"/>
<evidence type="ECO:0000256" key="1">
    <source>
        <dbReference type="ARBA" id="ARBA00004496"/>
    </source>
</evidence>
<feature type="binding site" evidence="6">
    <location>
        <position position="129"/>
    </location>
    <ligand>
        <name>K(+)</name>
        <dbReference type="ChEBI" id="CHEBI:29103"/>
    </ligand>
</feature>
<dbReference type="EC" id="2.7.1.33" evidence="6"/>
<keyword evidence="6" id="KW-0630">Potassium</keyword>
<keyword evidence="5 6" id="KW-0067">ATP-binding</keyword>
<comment type="subcellular location">
    <subcellularLocation>
        <location evidence="1 6">Cytoplasm</location>
    </subcellularLocation>
</comment>
<keyword evidence="3 6" id="KW-0547">Nucleotide-binding</keyword>
<comment type="similarity">
    <text evidence="6">Belongs to the type III pantothenate kinase family.</text>
</comment>
<dbReference type="AlphaFoldDB" id="A0A8F6TWR4"/>
<accession>A0A8F6TWR4</accession>
<comment type="catalytic activity">
    <reaction evidence="6">
        <text>(R)-pantothenate + ATP = (R)-4'-phosphopantothenate + ADP + H(+)</text>
        <dbReference type="Rhea" id="RHEA:16373"/>
        <dbReference type="ChEBI" id="CHEBI:10986"/>
        <dbReference type="ChEBI" id="CHEBI:15378"/>
        <dbReference type="ChEBI" id="CHEBI:29032"/>
        <dbReference type="ChEBI" id="CHEBI:30616"/>
        <dbReference type="ChEBI" id="CHEBI:456216"/>
        <dbReference type="EC" id="2.7.1.33"/>
    </reaction>
</comment>